<feature type="non-terminal residue" evidence="4">
    <location>
        <position position="1"/>
    </location>
</feature>
<dbReference type="GO" id="GO:0000785">
    <property type="term" value="C:chromatin"/>
    <property type="evidence" value="ECO:0007669"/>
    <property type="project" value="TreeGrafter"/>
</dbReference>
<evidence type="ECO:0000313" key="5">
    <source>
        <dbReference type="Proteomes" id="UP000792457"/>
    </source>
</evidence>
<sequence>MDELMEITVEDSHRKLEDVCNVISLAKLSDSDLKPVSQALFFSEKDNSPLKLLELDPHVLQNIEEGQTLVIRGAEDDEAVLCTEDTTYEIRGAETSNSLLLLPDLLLADDMNAEEGENRILKEKMVLSVVHNYYELRKCIPRTNKIPHLLEGSSFRGKEHENESSMKLYTFDDLLDHIQCSTKELMVALSEMEAYNIDGYWRFLEFDYNFRVLTYILNVVEENSWPLNQVHKKVTLDSLSDLVPLEIVDQCFEYYCEPTGNSADDGKFNLEEFLEAWQQSVPEGMMTSVKQLEGLALVDTNERPPVARYFPESDLPEDPGKRFELLFHTKDKWTLEEITPYIERLAPNKASVSSLLMRYARTYQAPNGKG</sequence>
<keyword evidence="5" id="KW-1185">Reference proteome</keyword>
<name>A0A8K0JY71_LADFU</name>
<reference evidence="4" key="1">
    <citation type="submission" date="2013-04" db="EMBL/GenBank/DDBJ databases">
        <authorList>
            <person name="Qu J."/>
            <person name="Murali S.C."/>
            <person name="Bandaranaike D."/>
            <person name="Bellair M."/>
            <person name="Blankenburg K."/>
            <person name="Chao H."/>
            <person name="Dinh H."/>
            <person name="Doddapaneni H."/>
            <person name="Downs B."/>
            <person name="Dugan-Rocha S."/>
            <person name="Elkadiri S."/>
            <person name="Gnanaolivu R.D."/>
            <person name="Hernandez B."/>
            <person name="Javaid M."/>
            <person name="Jayaseelan J.C."/>
            <person name="Lee S."/>
            <person name="Li M."/>
            <person name="Ming W."/>
            <person name="Munidasa M."/>
            <person name="Muniz J."/>
            <person name="Nguyen L."/>
            <person name="Ongeri F."/>
            <person name="Osuji N."/>
            <person name="Pu L.-L."/>
            <person name="Puazo M."/>
            <person name="Qu C."/>
            <person name="Quiroz J."/>
            <person name="Raj R."/>
            <person name="Weissenberger G."/>
            <person name="Xin Y."/>
            <person name="Zou X."/>
            <person name="Han Y."/>
            <person name="Richards S."/>
            <person name="Worley K."/>
            <person name="Muzny D."/>
            <person name="Gibbs R."/>
        </authorList>
    </citation>
    <scope>NUCLEOTIDE SEQUENCE</scope>
    <source>
        <strain evidence="4">Sampled in the wild</strain>
    </source>
</reference>
<evidence type="ECO:0000256" key="3">
    <source>
        <dbReference type="ARBA" id="ARBA00022705"/>
    </source>
</evidence>
<dbReference type="OrthoDB" id="5199543at2759"/>
<dbReference type="GO" id="GO:0000775">
    <property type="term" value="C:chromosome, centromeric region"/>
    <property type="evidence" value="ECO:0007669"/>
    <property type="project" value="TreeGrafter"/>
</dbReference>
<evidence type="ECO:0000256" key="1">
    <source>
        <dbReference type="ARBA" id="ARBA00007017"/>
    </source>
</evidence>
<evidence type="ECO:0000256" key="2">
    <source>
        <dbReference type="ARBA" id="ARBA00017682"/>
    </source>
</evidence>
<dbReference type="InterPro" id="IPR019128">
    <property type="entry name" value="Dcc1"/>
</dbReference>
<comment type="caution">
    <text evidence="4">The sequence shown here is derived from an EMBL/GenBank/DDBJ whole genome shotgun (WGS) entry which is preliminary data.</text>
</comment>
<dbReference type="PANTHER" id="PTHR13395">
    <property type="entry name" value="SISTER CHROMATID COHESION PROTEIN DCC1-RELATED"/>
    <property type="match status" value="1"/>
</dbReference>
<gene>
    <name evidence="4" type="ORF">J437_LFUL002162</name>
</gene>
<dbReference type="EMBL" id="KZ308200">
    <property type="protein sequence ID" value="KAG8224558.1"/>
    <property type="molecule type" value="Genomic_DNA"/>
</dbReference>
<dbReference type="Pfam" id="PF09724">
    <property type="entry name" value="Dcc1"/>
    <property type="match status" value="2"/>
</dbReference>
<protein>
    <recommendedName>
        <fullName evidence="2">Sister chromatid cohesion protein DCC1</fullName>
    </recommendedName>
</protein>
<accession>A0A8K0JY71</accession>
<reference evidence="4" key="2">
    <citation type="submission" date="2017-10" db="EMBL/GenBank/DDBJ databases">
        <title>Ladona fulva Genome sequencing and assembly.</title>
        <authorList>
            <person name="Murali S."/>
            <person name="Richards S."/>
            <person name="Bandaranaike D."/>
            <person name="Bellair M."/>
            <person name="Blankenburg K."/>
            <person name="Chao H."/>
            <person name="Dinh H."/>
            <person name="Doddapaneni H."/>
            <person name="Dugan-Rocha S."/>
            <person name="Elkadiri S."/>
            <person name="Gnanaolivu R."/>
            <person name="Hernandez B."/>
            <person name="Skinner E."/>
            <person name="Javaid M."/>
            <person name="Lee S."/>
            <person name="Li M."/>
            <person name="Ming W."/>
            <person name="Munidasa M."/>
            <person name="Muniz J."/>
            <person name="Nguyen L."/>
            <person name="Hughes D."/>
            <person name="Osuji N."/>
            <person name="Pu L.-L."/>
            <person name="Puazo M."/>
            <person name="Qu C."/>
            <person name="Quiroz J."/>
            <person name="Raj R."/>
            <person name="Weissenberger G."/>
            <person name="Xin Y."/>
            <person name="Zou X."/>
            <person name="Han Y."/>
            <person name="Worley K."/>
            <person name="Muzny D."/>
            <person name="Gibbs R."/>
        </authorList>
    </citation>
    <scope>NUCLEOTIDE SEQUENCE</scope>
    <source>
        <strain evidence="4">Sampled in the wild</strain>
    </source>
</reference>
<evidence type="ECO:0000313" key="4">
    <source>
        <dbReference type="EMBL" id="KAG8224558.1"/>
    </source>
</evidence>
<organism evidence="4 5">
    <name type="scientific">Ladona fulva</name>
    <name type="common">Scarce chaser dragonfly</name>
    <name type="synonym">Libellula fulva</name>
    <dbReference type="NCBI Taxonomy" id="123851"/>
    <lineage>
        <taxon>Eukaryota</taxon>
        <taxon>Metazoa</taxon>
        <taxon>Ecdysozoa</taxon>
        <taxon>Arthropoda</taxon>
        <taxon>Hexapoda</taxon>
        <taxon>Insecta</taxon>
        <taxon>Pterygota</taxon>
        <taxon>Palaeoptera</taxon>
        <taxon>Odonata</taxon>
        <taxon>Epiprocta</taxon>
        <taxon>Anisoptera</taxon>
        <taxon>Libelluloidea</taxon>
        <taxon>Libellulidae</taxon>
        <taxon>Ladona</taxon>
    </lineage>
</organism>
<dbReference type="GO" id="GO:0031390">
    <property type="term" value="C:Ctf18 RFC-like complex"/>
    <property type="evidence" value="ECO:0007669"/>
    <property type="project" value="InterPro"/>
</dbReference>
<keyword evidence="3" id="KW-0235">DNA replication</keyword>
<dbReference type="AlphaFoldDB" id="A0A8K0JY71"/>
<dbReference type="Proteomes" id="UP000792457">
    <property type="component" value="Unassembled WGS sequence"/>
</dbReference>
<proteinExistence type="inferred from homology"/>
<dbReference type="GO" id="GO:0034088">
    <property type="term" value="P:maintenance of mitotic sister chromatid cohesion"/>
    <property type="evidence" value="ECO:0007669"/>
    <property type="project" value="TreeGrafter"/>
</dbReference>
<dbReference type="PANTHER" id="PTHR13395:SF6">
    <property type="entry name" value="SISTER CHROMATID COHESION PROTEIN DCC1"/>
    <property type="match status" value="1"/>
</dbReference>
<comment type="similarity">
    <text evidence="1">Belongs to the DCC1 family.</text>
</comment>
<dbReference type="GO" id="GO:0006260">
    <property type="term" value="P:DNA replication"/>
    <property type="evidence" value="ECO:0007669"/>
    <property type="project" value="UniProtKB-KW"/>
</dbReference>